<feature type="domain" description="BTB" evidence="1">
    <location>
        <begin position="40"/>
        <end position="110"/>
    </location>
</feature>
<evidence type="ECO:0000313" key="3">
    <source>
        <dbReference type="Proteomes" id="UP000004810"/>
    </source>
</evidence>
<evidence type="ECO:0000259" key="1">
    <source>
        <dbReference type="PROSITE" id="PS50097"/>
    </source>
</evidence>
<reference evidence="3" key="1">
    <citation type="submission" date="2012-08" db="EMBL/GenBank/DDBJ databases">
        <title>The Genome Sequence of Wuchereria bancrofti.</title>
        <authorList>
            <person name="Nutman T.B."/>
            <person name="Fink D.L."/>
            <person name="Russ C."/>
            <person name="Young S."/>
            <person name="Zeng Q."/>
            <person name="Koehrsen M."/>
            <person name="Alvarado L."/>
            <person name="Berlin A."/>
            <person name="Chapman S.B."/>
            <person name="Chen Z."/>
            <person name="Freedman E."/>
            <person name="Gellesch M."/>
            <person name="Goldberg J."/>
            <person name="Griggs A."/>
            <person name="Gujja S."/>
            <person name="Heilman E.R."/>
            <person name="Heiman D."/>
            <person name="Hepburn T."/>
            <person name="Howarth C."/>
            <person name="Jen D."/>
            <person name="Larson L."/>
            <person name="Lewis B."/>
            <person name="Mehta T."/>
            <person name="Park D."/>
            <person name="Pearson M."/>
            <person name="Roberts A."/>
            <person name="Saif S."/>
            <person name="Shea T."/>
            <person name="Shenoy N."/>
            <person name="Sisk P."/>
            <person name="Stolte C."/>
            <person name="Sykes S."/>
            <person name="Walk T."/>
            <person name="White J."/>
            <person name="Yandava C."/>
            <person name="Haas B."/>
            <person name="Henn M.R."/>
            <person name="Nusbaum C."/>
            <person name="Birren B."/>
        </authorList>
    </citation>
    <scope>NUCLEOTIDE SEQUENCE [LARGE SCALE GENOMIC DNA]</scope>
    <source>
        <strain evidence="3">NA</strain>
    </source>
</reference>
<protein>
    <recommendedName>
        <fullName evidence="1">BTB domain-containing protein</fullName>
    </recommendedName>
</protein>
<name>J9EVM0_WUCBA</name>
<dbReference type="Proteomes" id="UP000004810">
    <property type="component" value="Unassembled WGS sequence"/>
</dbReference>
<dbReference type="Gene3D" id="3.30.710.10">
    <property type="entry name" value="Potassium Channel Kv1.1, Chain A"/>
    <property type="match status" value="1"/>
</dbReference>
<organism evidence="2 3">
    <name type="scientific">Wuchereria bancrofti</name>
    <dbReference type="NCBI Taxonomy" id="6293"/>
    <lineage>
        <taxon>Eukaryota</taxon>
        <taxon>Metazoa</taxon>
        <taxon>Ecdysozoa</taxon>
        <taxon>Nematoda</taxon>
        <taxon>Chromadorea</taxon>
        <taxon>Rhabditida</taxon>
        <taxon>Spirurina</taxon>
        <taxon>Spiruromorpha</taxon>
        <taxon>Filarioidea</taxon>
        <taxon>Onchocercidae</taxon>
        <taxon>Wuchereria</taxon>
    </lineage>
</organism>
<evidence type="ECO:0000313" key="2">
    <source>
        <dbReference type="EMBL" id="EJW81187.1"/>
    </source>
</evidence>
<accession>J9EVM0</accession>
<dbReference type="AlphaFoldDB" id="J9EVM0"/>
<dbReference type="EMBL" id="ADBV01003850">
    <property type="protein sequence ID" value="EJW81187.1"/>
    <property type="molecule type" value="Genomic_DNA"/>
</dbReference>
<comment type="caution">
    <text evidence="2">The sequence shown here is derived from an EMBL/GenBank/DDBJ whole genome shotgun (WGS) entry which is preliminary data.</text>
</comment>
<sequence length="119" mass="13570">MRCTAALWKEYEAQRQYFQIEFAKQLRTNMATLIGNVEHADILLVAADGKKLPAHQCILRQRAPGFFKTYIEPTLKASSHNATTTTTHGILEVAIGDIDFAGLKFFIRFLAYTIKWHLI</sequence>
<gene>
    <name evidence="2" type="ORF">WUBG_07904</name>
</gene>
<dbReference type="PROSITE" id="PS50097">
    <property type="entry name" value="BTB"/>
    <property type="match status" value="1"/>
</dbReference>
<proteinExistence type="predicted"/>
<dbReference type="InterPro" id="IPR000210">
    <property type="entry name" value="BTB/POZ_dom"/>
</dbReference>
<dbReference type="SUPFAM" id="SSF54695">
    <property type="entry name" value="POZ domain"/>
    <property type="match status" value="1"/>
</dbReference>
<dbReference type="InterPro" id="IPR011333">
    <property type="entry name" value="SKP1/BTB/POZ_sf"/>
</dbReference>